<dbReference type="SUPFAM" id="SSF142764">
    <property type="entry name" value="YgbK-like"/>
    <property type="match status" value="1"/>
</dbReference>
<evidence type="ECO:0000313" key="10">
    <source>
        <dbReference type="Proteomes" id="UP000199239"/>
    </source>
</evidence>
<evidence type="ECO:0000256" key="3">
    <source>
        <dbReference type="ARBA" id="ARBA00022741"/>
    </source>
</evidence>
<accession>A0A1I6QRL5</accession>
<dbReference type="GO" id="GO:0005524">
    <property type="term" value="F:ATP binding"/>
    <property type="evidence" value="ECO:0007669"/>
    <property type="project" value="UniProtKB-KW"/>
</dbReference>
<feature type="domain" description="Four-carbon acid sugar kinase nucleotide binding" evidence="8">
    <location>
        <begin position="286"/>
        <end position="458"/>
    </location>
</feature>
<gene>
    <name evidence="9" type="ORF">SAMN04488040_0881</name>
</gene>
<dbReference type="AlphaFoldDB" id="A0A1I6QRL5"/>
<reference evidence="10" key="1">
    <citation type="submission" date="2016-10" db="EMBL/GenBank/DDBJ databases">
        <authorList>
            <person name="Varghese N."/>
            <person name="Submissions S."/>
        </authorList>
    </citation>
    <scope>NUCLEOTIDE SEQUENCE [LARGE SCALE GENOMIC DNA]</scope>
    <source>
        <strain evidence="10">DSM 23422</strain>
    </source>
</reference>
<dbReference type="Gene3D" id="3.40.50.10840">
    <property type="entry name" value="Putative sugar-binding, N-terminal domain"/>
    <property type="match status" value="1"/>
</dbReference>
<evidence type="ECO:0000256" key="4">
    <source>
        <dbReference type="ARBA" id="ARBA00022777"/>
    </source>
</evidence>
<dbReference type="Pfam" id="PF17042">
    <property type="entry name" value="NBD_C"/>
    <property type="match status" value="1"/>
</dbReference>
<keyword evidence="6" id="KW-0119">Carbohydrate metabolism</keyword>
<sequence length="469" mass="50262">MSRKISTPSGGDTPLPAQKPRVAWYADDFTGAAATMEVLNFAGIKTVLFLDVPTPDQLDQFPGIEGFGVASTARAQTPDWMDQNLPTAFDRIKAFEPEIFHYKICSTLDSAPHIGSIGKAIEIGADCFDSQSIPVLVAAPKMLRYQCFGQLFAGMGDRIFRLDQHPVMARHPVTPMQEPDVAAHILKQSGRLDATLIPLNEMGASFSYTPQADARPDGLSLVSIDSVNDDTDAIAGRILWENRRQMPFVVGSQGIEYALVEHWQRTGIIAQTAPPTSIGRASAMMCVSGSVSPTTASQIEWSRQNGFECIAFDATQLCRDPEAVNREAARVIAASKEALSKGHDPLVYSAAGPDDPMVAQLIEAVAKSSHSMAEINRKIGETLGLILKQILTDCGVRRAVVSGGDTSGSVTQQLEIFALTALAPTIAGASICRVHASNGFDGLELALKGGQMGSQDYFGWVRDGGGPRQ</sequence>
<dbReference type="InterPro" id="IPR031475">
    <property type="entry name" value="NBD_C"/>
</dbReference>
<dbReference type="GO" id="GO:0016301">
    <property type="term" value="F:kinase activity"/>
    <property type="evidence" value="ECO:0007669"/>
    <property type="project" value="UniProtKB-KW"/>
</dbReference>
<keyword evidence="2" id="KW-0808">Transferase</keyword>
<feature type="domain" description="Four-carbon acid sugar kinase N-terminal" evidence="7">
    <location>
        <begin position="23"/>
        <end position="259"/>
    </location>
</feature>
<evidence type="ECO:0000259" key="8">
    <source>
        <dbReference type="Pfam" id="PF17042"/>
    </source>
</evidence>
<dbReference type="RefSeq" id="WP_093915071.1">
    <property type="nucleotide sequence ID" value="NZ_FPAJ01000001.1"/>
</dbReference>
<proteinExistence type="inferred from homology"/>
<evidence type="ECO:0000313" key="9">
    <source>
        <dbReference type="EMBL" id="SFS55054.1"/>
    </source>
</evidence>
<dbReference type="InterPro" id="IPR042213">
    <property type="entry name" value="NBD_C_sf"/>
</dbReference>
<dbReference type="EMBL" id="FPAJ01000001">
    <property type="protein sequence ID" value="SFS55054.1"/>
    <property type="molecule type" value="Genomic_DNA"/>
</dbReference>
<dbReference type="InterPro" id="IPR037051">
    <property type="entry name" value="4-carb_acid_sugar_kinase_N_sf"/>
</dbReference>
<evidence type="ECO:0000256" key="5">
    <source>
        <dbReference type="ARBA" id="ARBA00022840"/>
    </source>
</evidence>
<dbReference type="Gene3D" id="3.40.980.20">
    <property type="entry name" value="Four-carbon acid sugar kinase, nucleotide binding domain"/>
    <property type="match status" value="1"/>
</dbReference>
<evidence type="ECO:0000256" key="6">
    <source>
        <dbReference type="ARBA" id="ARBA00023277"/>
    </source>
</evidence>
<evidence type="ECO:0000256" key="1">
    <source>
        <dbReference type="ARBA" id="ARBA00005715"/>
    </source>
</evidence>
<dbReference type="Pfam" id="PF07005">
    <property type="entry name" value="SBD_N"/>
    <property type="match status" value="1"/>
</dbReference>
<comment type="similarity">
    <text evidence="1">Belongs to the four-carbon acid sugar kinase family.</text>
</comment>
<dbReference type="OrthoDB" id="7686359at2"/>
<keyword evidence="10" id="KW-1185">Reference proteome</keyword>
<keyword evidence="3" id="KW-0547">Nucleotide-binding</keyword>
<evidence type="ECO:0000259" key="7">
    <source>
        <dbReference type="Pfam" id="PF07005"/>
    </source>
</evidence>
<keyword evidence="5" id="KW-0067">ATP-binding</keyword>
<dbReference type="InterPro" id="IPR010737">
    <property type="entry name" value="4-carb_acid_sugar_kinase_N"/>
</dbReference>
<name>A0A1I6QRL5_9RHOB</name>
<dbReference type="Proteomes" id="UP000199239">
    <property type="component" value="Unassembled WGS sequence"/>
</dbReference>
<dbReference type="STRING" id="394264.SAMN04488040_0881"/>
<protein>
    <submittedName>
        <fullName evidence="9">Uncharacterized conserved protein YgbK, DUF1537 family</fullName>
    </submittedName>
</protein>
<keyword evidence="4" id="KW-0418">Kinase</keyword>
<evidence type="ECO:0000256" key="2">
    <source>
        <dbReference type="ARBA" id="ARBA00022679"/>
    </source>
</evidence>
<organism evidence="9 10">
    <name type="scientific">Sulfitobacter marinus</name>
    <dbReference type="NCBI Taxonomy" id="394264"/>
    <lineage>
        <taxon>Bacteria</taxon>
        <taxon>Pseudomonadati</taxon>
        <taxon>Pseudomonadota</taxon>
        <taxon>Alphaproteobacteria</taxon>
        <taxon>Rhodobacterales</taxon>
        <taxon>Roseobacteraceae</taxon>
        <taxon>Sulfitobacter</taxon>
    </lineage>
</organism>